<dbReference type="EnsemblFungi" id="FOXG_00903T0">
    <property type="protein sequence ID" value="FOXG_00903P0"/>
    <property type="gene ID" value="FOXG_00903"/>
</dbReference>
<reference evidence="13" key="1">
    <citation type="journal article" date="2012" name="Mol. Plant Microbe Interact.">
        <title>A highly conserved effector in Fusarium oxysporum is required for full virulence on Arabidopsis.</title>
        <authorList>
            <person name="Thatcher L.F."/>
            <person name="Gardiner D.M."/>
            <person name="Kazan K."/>
            <person name="Manners J."/>
        </authorList>
    </citation>
    <scope>NUCLEOTIDE SEQUENCE [LARGE SCALE GENOMIC DNA]</scope>
    <source>
        <strain evidence="13">Fo5176</strain>
    </source>
</reference>
<comment type="catalytic activity">
    <reaction evidence="8 10">
        <text>O-phospho-L-seryl-[protein] + H2O = L-seryl-[protein] + phosphate</text>
        <dbReference type="Rhea" id="RHEA:20629"/>
        <dbReference type="Rhea" id="RHEA-COMP:9863"/>
        <dbReference type="Rhea" id="RHEA-COMP:11604"/>
        <dbReference type="ChEBI" id="CHEBI:15377"/>
        <dbReference type="ChEBI" id="CHEBI:29999"/>
        <dbReference type="ChEBI" id="CHEBI:43474"/>
        <dbReference type="ChEBI" id="CHEBI:83421"/>
        <dbReference type="EC" id="3.1.3.16"/>
    </reaction>
</comment>
<evidence type="ECO:0000256" key="7">
    <source>
        <dbReference type="ARBA" id="ARBA00023242"/>
    </source>
</evidence>
<dbReference type="Pfam" id="PF04722">
    <property type="entry name" value="Ssu72"/>
    <property type="match status" value="1"/>
</dbReference>
<evidence type="ECO:0000256" key="2">
    <source>
        <dbReference type="ARBA" id="ARBA00008978"/>
    </source>
</evidence>
<dbReference type="GO" id="GO:0004722">
    <property type="term" value="F:protein serine/threonine phosphatase activity"/>
    <property type="evidence" value="ECO:0007669"/>
    <property type="project" value="UniProtKB-UniRule"/>
</dbReference>
<keyword evidence="6 10" id="KW-0904">Protein phosphatase</keyword>
<comment type="subunit">
    <text evidence="3 10">Component of the cleavage and polyadenylation factor (CPF) complex.</text>
</comment>
<protein>
    <recommendedName>
        <fullName evidence="10">RNA polymerase II subunit A C-terminal domain phosphatase SSU72</fullName>
        <shortName evidence="10">CTD phosphatase SSU72</shortName>
        <ecNumber evidence="10">3.1.3.16</ecNumber>
    </recommendedName>
</protein>
<evidence type="ECO:0000313" key="12">
    <source>
        <dbReference type="EnsemblFungi" id="FOXG_00903P0"/>
    </source>
</evidence>
<evidence type="ECO:0000256" key="5">
    <source>
        <dbReference type="ARBA" id="ARBA00022801"/>
    </source>
</evidence>
<dbReference type="PANTHER" id="PTHR20383">
    <property type="entry name" value="RNA POLYMERASE II SUBUNIT A C-TERMINAL DOMAIN PHOSPHATASE"/>
    <property type="match status" value="1"/>
</dbReference>
<dbReference type="EC" id="3.1.3.16" evidence="10"/>
<comment type="function">
    <text evidence="10">Component of the cleavage and polyadenylation factor (CPF) complex, which plays a key role in polyadenylation-dependent pre-mRNA 3'-end formation and cooperates with cleavage factors including the CFIA complex and NAB4/CFIB. SSU72 is required for 3'-end formation of snoRNAs.</text>
</comment>
<keyword evidence="7 10" id="KW-0539">Nucleus</keyword>
<dbReference type="GO" id="GO:0005634">
    <property type="term" value="C:nucleus"/>
    <property type="evidence" value="ECO:0007669"/>
    <property type="project" value="UniProtKB-SubCell"/>
</dbReference>
<accession>A0A0D2XAI7</accession>
<evidence type="ECO:0000256" key="1">
    <source>
        <dbReference type="ARBA" id="ARBA00004123"/>
    </source>
</evidence>
<keyword evidence="5 10" id="KW-0378">Hydrolase</keyword>
<dbReference type="InterPro" id="IPR006811">
    <property type="entry name" value="RNA_pol_II_suA"/>
</dbReference>
<sequence>MEVANGGSSAQSQNGSSESNSGYKLKFCTVCASNNNRSMEAHLRLSQADYPVISFGTGSLVRLPGPYHYPT</sequence>
<comment type="similarity">
    <text evidence="2 10">Belongs to the SSU72 phosphatase family.</text>
</comment>
<evidence type="ECO:0000256" key="6">
    <source>
        <dbReference type="ARBA" id="ARBA00022912"/>
    </source>
</evidence>
<evidence type="ECO:0000256" key="3">
    <source>
        <dbReference type="ARBA" id="ARBA00011527"/>
    </source>
</evidence>
<evidence type="ECO:0000256" key="11">
    <source>
        <dbReference type="SAM" id="MobiDB-lite"/>
    </source>
</evidence>
<dbReference type="AlphaFoldDB" id="A0A0D2XAI7"/>
<dbReference type="Proteomes" id="UP000002489">
    <property type="component" value="Unassembled WGS sequence"/>
</dbReference>
<comment type="function">
    <text evidence="10">Processively dephosphorylates Ser-5 of the heptad repeats YSPTSPS in the C-terminal domain of the largest RNA polymerase II subunit (RPB1).</text>
</comment>
<evidence type="ECO:0000256" key="9">
    <source>
        <dbReference type="ARBA" id="ARBA00048336"/>
    </source>
</evidence>
<dbReference type="Gene3D" id="3.40.50.2300">
    <property type="match status" value="1"/>
</dbReference>
<name>A0A0D2XAI7_FUSOF</name>
<proteinExistence type="inferred from homology"/>
<evidence type="ECO:0000256" key="4">
    <source>
        <dbReference type="ARBA" id="ARBA00022664"/>
    </source>
</evidence>
<feature type="region of interest" description="Disordered" evidence="11">
    <location>
        <begin position="1"/>
        <end position="22"/>
    </location>
</feature>
<keyword evidence="4 10" id="KW-0507">mRNA processing</keyword>
<dbReference type="GO" id="GO:0006397">
    <property type="term" value="P:mRNA processing"/>
    <property type="evidence" value="ECO:0007669"/>
    <property type="project" value="UniProtKB-KW"/>
</dbReference>
<organism evidence="12 13">
    <name type="scientific">Fusarium oxysporum (strain Fo5176)</name>
    <name type="common">Fusarium vascular wilt</name>
    <dbReference type="NCBI Taxonomy" id="660025"/>
    <lineage>
        <taxon>Eukaryota</taxon>
        <taxon>Fungi</taxon>
        <taxon>Dikarya</taxon>
        <taxon>Ascomycota</taxon>
        <taxon>Pezizomycotina</taxon>
        <taxon>Sordariomycetes</taxon>
        <taxon>Hypocreomycetidae</taxon>
        <taxon>Hypocreales</taxon>
        <taxon>Nectriaceae</taxon>
        <taxon>Fusarium</taxon>
        <taxon>Fusarium oxysporum species complex</taxon>
    </lineage>
</organism>
<evidence type="ECO:0000313" key="13">
    <source>
        <dbReference type="Proteomes" id="UP000002489"/>
    </source>
</evidence>
<dbReference type="STRING" id="426428.A0A0D2XAI7"/>
<reference evidence="12" key="2">
    <citation type="submission" date="2025-08" db="UniProtKB">
        <authorList>
            <consortium name="EnsemblFungi"/>
        </authorList>
    </citation>
    <scope>IDENTIFICATION</scope>
    <source>
        <strain evidence="12">4287 / CBS 123668 / FGSC 9935 / NRRL 34936</strain>
    </source>
</reference>
<comment type="subcellular location">
    <subcellularLocation>
        <location evidence="1 10">Nucleus</location>
    </subcellularLocation>
</comment>
<evidence type="ECO:0000256" key="8">
    <source>
        <dbReference type="ARBA" id="ARBA00047761"/>
    </source>
</evidence>
<evidence type="ECO:0000256" key="10">
    <source>
        <dbReference type="RuleBase" id="RU369031"/>
    </source>
</evidence>
<comment type="catalytic activity">
    <reaction evidence="9 10">
        <text>O-phospho-L-threonyl-[protein] + H2O = L-threonyl-[protein] + phosphate</text>
        <dbReference type="Rhea" id="RHEA:47004"/>
        <dbReference type="Rhea" id="RHEA-COMP:11060"/>
        <dbReference type="Rhea" id="RHEA-COMP:11605"/>
        <dbReference type="ChEBI" id="CHEBI:15377"/>
        <dbReference type="ChEBI" id="CHEBI:30013"/>
        <dbReference type="ChEBI" id="CHEBI:43474"/>
        <dbReference type="ChEBI" id="CHEBI:61977"/>
        <dbReference type="EC" id="3.1.3.16"/>
    </reaction>
</comment>